<dbReference type="SUPFAM" id="SSF144083">
    <property type="entry name" value="Magnesium transport protein CorA, transmembrane region"/>
    <property type="match status" value="1"/>
</dbReference>
<dbReference type="Proteomes" id="UP001303647">
    <property type="component" value="Unassembled WGS sequence"/>
</dbReference>
<organism evidence="6 7">
    <name type="scientific">Corynascus novoguineensis</name>
    <dbReference type="NCBI Taxonomy" id="1126955"/>
    <lineage>
        <taxon>Eukaryota</taxon>
        <taxon>Fungi</taxon>
        <taxon>Dikarya</taxon>
        <taxon>Ascomycota</taxon>
        <taxon>Pezizomycotina</taxon>
        <taxon>Sordariomycetes</taxon>
        <taxon>Sordariomycetidae</taxon>
        <taxon>Sordariales</taxon>
        <taxon>Chaetomiaceae</taxon>
        <taxon>Corynascus</taxon>
    </lineage>
</organism>
<feature type="transmembrane region" description="Helical" evidence="5">
    <location>
        <begin position="291"/>
        <end position="311"/>
    </location>
</feature>
<evidence type="ECO:0000256" key="4">
    <source>
        <dbReference type="ARBA" id="ARBA00023136"/>
    </source>
</evidence>
<protein>
    <submittedName>
        <fullName evidence="6">Uncharacterized protein</fullName>
    </submittedName>
</protein>
<dbReference type="InterPro" id="IPR045863">
    <property type="entry name" value="CorA_TM1_TM2"/>
</dbReference>
<proteinExistence type="predicted"/>
<dbReference type="AlphaFoldDB" id="A0AAN7HNW4"/>
<dbReference type="GO" id="GO:0016020">
    <property type="term" value="C:membrane"/>
    <property type="evidence" value="ECO:0007669"/>
    <property type="project" value="UniProtKB-SubCell"/>
</dbReference>
<comment type="caution">
    <text evidence="6">The sequence shown here is derived from an EMBL/GenBank/DDBJ whole genome shotgun (WGS) entry which is preliminary data.</text>
</comment>
<dbReference type="Gene3D" id="1.20.58.340">
    <property type="entry name" value="Magnesium transport protein CorA, transmembrane region"/>
    <property type="match status" value="1"/>
</dbReference>
<evidence type="ECO:0000256" key="1">
    <source>
        <dbReference type="ARBA" id="ARBA00004141"/>
    </source>
</evidence>
<keyword evidence="2 5" id="KW-0812">Transmembrane</keyword>
<comment type="subcellular location">
    <subcellularLocation>
        <location evidence="1">Membrane</location>
        <topology evidence="1">Multi-pass membrane protein</topology>
    </subcellularLocation>
</comment>
<evidence type="ECO:0000256" key="2">
    <source>
        <dbReference type="ARBA" id="ARBA00022692"/>
    </source>
</evidence>
<dbReference type="InterPro" id="IPR002523">
    <property type="entry name" value="MgTranspt_CorA/ZnTranspt_ZntB"/>
</dbReference>
<dbReference type="EMBL" id="MU857649">
    <property type="protein sequence ID" value="KAK4247700.1"/>
    <property type="molecule type" value="Genomic_DNA"/>
</dbReference>
<evidence type="ECO:0000256" key="5">
    <source>
        <dbReference type="SAM" id="Phobius"/>
    </source>
</evidence>
<reference evidence="6" key="2">
    <citation type="submission" date="2023-05" db="EMBL/GenBank/DDBJ databases">
        <authorList>
            <consortium name="Lawrence Berkeley National Laboratory"/>
            <person name="Steindorff A."/>
            <person name="Hensen N."/>
            <person name="Bonometti L."/>
            <person name="Westerberg I."/>
            <person name="Brannstrom I.O."/>
            <person name="Guillou S."/>
            <person name="Cros-Aarteil S."/>
            <person name="Calhoun S."/>
            <person name="Haridas S."/>
            <person name="Kuo A."/>
            <person name="Mondo S."/>
            <person name="Pangilinan J."/>
            <person name="Riley R."/>
            <person name="Labutti K."/>
            <person name="Andreopoulos B."/>
            <person name="Lipzen A."/>
            <person name="Chen C."/>
            <person name="Yanf M."/>
            <person name="Daum C."/>
            <person name="Ng V."/>
            <person name="Clum A."/>
            <person name="Ohm R."/>
            <person name="Martin F."/>
            <person name="Silar P."/>
            <person name="Natvig D."/>
            <person name="Lalanne C."/>
            <person name="Gautier V."/>
            <person name="Ament-Velasquez S.L."/>
            <person name="Kruys A."/>
            <person name="Hutchinson M.I."/>
            <person name="Powell A.J."/>
            <person name="Barry K."/>
            <person name="Miller A.N."/>
            <person name="Grigoriev I.V."/>
            <person name="Debuchy R."/>
            <person name="Gladieux P."/>
            <person name="Thoren M.H."/>
            <person name="Johannesson H."/>
        </authorList>
    </citation>
    <scope>NUCLEOTIDE SEQUENCE</scope>
    <source>
        <strain evidence="6">CBS 359.72</strain>
    </source>
</reference>
<dbReference type="Pfam" id="PF01544">
    <property type="entry name" value="CorA"/>
    <property type="match status" value="1"/>
</dbReference>
<keyword evidence="3 5" id="KW-1133">Transmembrane helix</keyword>
<evidence type="ECO:0000256" key="3">
    <source>
        <dbReference type="ARBA" id="ARBA00022989"/>
    </source>
</evidence>
<gene>
    <name evidence="6" type="ORF">C7999DRAFT_14304</name>
</gene>
<keyword evidence="7" id="KW-1185">Reference proteome</keyword>
<reference evidence="6" key="1">
    <citation type="journal article" date="2023" name="Mol. Phylogenet. Evol.">
        <title>Genome-scale phylogeny and comparative genomics of the fungal order Sordariales.</title>
        <authorList>
            <person name="Hensen N."/>
            <person name="Bonometti L."/>
            <person name="Westerberg I."/>
            <person name="Brannstrom I.O."/>
            <person name="Guillou S."/>
            <person name="Cros-Aarteil S."/>
            <person name="Calhoun S."/>
            <person name="Haridas S."/>
            <person name="Kuo A."/>
            <person name="Mondo S."/>
            <person name="Pangilinan J."/>
            <person name="Riley R."/>
            <person name="LaButti K."/>
            <person name="Andreopoulos B."/>
            <person name="Lipzen A."/>
            <person name="Chen C."/>
            <person name="Yan M."/>
            <person name="Daum C."/>
            <person name="Ng V."/>
            <person name="Clum A."/>
            <person name="Steindorff A."/>
            <person name="Ohm R.A."/>
            <person name="Martin F."/>
            <person name="Silar P."/>
            <person name="Natvig D.O."/>
            <person name="Lalanne C."/>
            <person name="Gautier V."/>
            <person name="Ament-Velasquez S.L."/>
            <person name="Kruys A."/>
            <person name="Hutchinson M.I."/>
            <person name="Powell A.J."/>
            <person name="Barry K."/>
            <person name="Miller A.N."/>
            <person name="Grigoriev I.V."/>
            <person name="Debuchy R."/>
            <person name="Gladieux P."/>
            <person name="Hiltunen Thoren M."/>
            <person name="Johannesson H."/>
        </authorList>
    </citation>
    <scope>NUCLEOTIDE SEQUENCE</scope>
    <source>
        <strain evidence="6">CBS 359.72</strain>
    </source>
</reference>
<feature type="transmembrane region" description="Helical" evidence="5">
    <location>
        <begin position="331"/>
        <end position="351"/>
    </location>
</feature>
<keyword evidence="4 5" id="KW-0472">Membrane</keyword>
<accession>A0AAN7HNW4</accession>
<sequence>MLGGWLSSDVPRIAPLDSSPESEYPTLATKYHLPEEFHFERVQGVTHSFGHLLGGDGSETLWMHFLVELPQKDRPNEQPNWLHWGFVMTWLPKIVRTASTSTTSQSNKKYSVALIAFQPPFEMFQRIFNFVRFANWADVTVDPYVLVDLALMSWYHRFDQVAWEVTALVRTEEIDVFRRARLLRSAESSIEGLDLHRLHTSAKDAIFMLEGLDAAIRLAEAAMSAHEWSRQRDETVSENTHRLLRHRLELFHSTRLRMVSCQARIKNSVDLAFHINTAHDSLVNLRNSRSVRTISIVGMVFIPFGAITGVFGTQFFTPQAHGQHMDVNPDLWVLFAIAIPVTLFIMAIWQVSEHDHLKLWRLDPFGPALVRWREARSRVFGRGAKGDGGDALEATELQNLPPALTV</sequence>
<name>A0AAN7HNW4_9PEZI</name>
<evidence type="ECO:0000313" key="6">
    <source>
        <dbReference type="EMBL" id="KAK4247700.1"/>
    </source>
</evidence>
<evidence type="ECO:0000313" key="7">
    <source>
        <dbReference type="Proteomes" id="UP001303647"/>
    </source>
</evidence>